<keyword evidence="1" id="KW-0808">Transferase</keyword>
<keyword evidence="5" id="KW-1185">Reference proteome</keyword>
<feature type="domain" description="Sulfotransferase" evidence="3">
    <location>
        <begin position="74"/>
        <end position="367"/>
    </location>
</feature>
<sequence length="398" mass="45429">MASMHRKLRLLFPICFVLTIVWFYYAVSFPNQKNNGHTTYNNDLKTTRSTQESPEEDNKDNRPTSEINQVSPGAVILLTHTRSGSSFVGEIFNQKRGVAYFYEPLFPFGTCPRTSSNLAEEYFPNALRLNFSSAWDSYIKGNILSQREQQGASCVNRGVCFASCTKCSLFLSRDSNICRNPKNGGHACPSKLNMTKLSEHVAKSDLMAFKVVYMCDISWIQPLLNDPTVNLKIIHLVRDPRAIINSRIFSTHNISADQLIEQGCKHMTDLLDYADRQLLQSKDYMRVRHEDFALKPLEWTEKIYNFVGLQLDENIVSWLKSATSQNNSSNLSKTSQFGTERNSADTVSHWRKELSWENVLLVQKHCTAMNSSGYFEFHDKSLLKNMTIPSFDPSMIPP</sequence>
<dbReference type="EMBL" id="CAWYQH010000068">
    <property type="protein sequence ID" value="CAK8680160.1"/>
    <property type="molecule type" value="Genomic_DNA"/>
</dbReference>
<dbReference type="InterPro" id="IPR051135">
    <property type="entry name" value="Gal/GlcNAc/GalNAc_ST"/>
</dbReference>
<dbReference type="InterPro" id="IPR027417">
    <property type="entry name" value="P-loop_NTPase"/>
</dbReference>
<evidence type="ECO:0000259" key="3">
    <source>
        <dbReference type="Pfam" id="PF00685"/>
    </source>
</evidence>
<comment type="caution">
    <text evidence="4">The sequence shown here is derived from an EMBL/GenBank/DDBJ whole genome shotgun (WGS) entry which is preliminary data.</text>
</comment>
<dbReference type="PANTHER" id="PTHR10704">
    <property type="entry name" value="CARBOHYDRATE SULFOTRANSFERASE"/>
    <property type="match status" value="1"/>
</dbReference>
<protein>
    <recommendedName>
        <fullName evidence="1">Sulfotransferase</fullName>
        <ecNumber evidence="1">2.8.2.-</ecNumber>
    </recommendedName>
</protein>
<organism evidence="4 5">
    <name type="scientific">Clavelina lepadiformis</name>
    <name type="common">Light-bulb sea squirt</name>
    <name type="synonym">Ascidia lepadiformis</name>
    <dbReference type="NCBI Taxonomy" id="159417"/>
    <lineage>
        <taxon>Eukaryota</taxon>
        <taxon>Metazoa</taxon>
        <taxon>Chordata</taxon>
        <taxon>Tunicata</taxon>
        <taxon>Ascidiacea</taxon>
        <taxon>Aplousobranchia</taxon>
        <taxon>Clavelinidae</taxon>
        <taxon>Clavelina</taxon>
    </lineage>
</organism>
<dbReference type="InterPro" id="IPR000863">
    <property type="entry name" value="Sulfotransferase_dom"/>
</dbReference>
<evidence type="ECO:0000313" key="5">
    <source>
        <dbReference type="Proteomes" id="UP001642483"/>
    </source>
</evidence>
<dbReference type="EC" id="2.8.2.-" evidence="1"/>
<dbReference type="Proteomes" id="UP001642483">
    <property type="component" value="Unassembled WGS sequence"/>
</dbReference>
<dbReference type="SUPFAM" id="SSF52540">
    <property type="entry name" value="P-loop containing nucleoside triphosphate hydrolases"/>
    <property type="match status" value="1"/>
</dbReference>
<proteinExistence type="inferred from homology"/>
<gene>
    <name evidence="4" type="ORF">CVLEPA_LOCUS10443</name>
</gene>
<feature type="region of interest" description="Disordered" evidence="2">
    <location>
        <begin position="36"/>
        <end position="67"/>
    </location>
</feature>
<dbReference type="PANTHER" id="PTHR10704:SF71">
    <property type="entry name" value="CARBOHYDRATE SULFOTRANSFERASE 1-LIKE"/>
    <property type="match status" value="1"/>
</dbReference>
<dbReference type="Gene3D" id="3.40.50.300">
    <property type="entry name" value="P-loop containing nucleotide triphosphate hydrolases"/>
    <property type="match status" value="1"/>
</dbReference>
<reference evidence="4 5" key="1">
    <citation type="submission" date="2024-02" db="EMBL/GenBank/DDBJ databases">
        <authorList>
            <person name="Daric V."/>
            <person name="Darras S."/>
        </authorList>
    </citation>
    <scope>NUCLEOTIDE SEQUENCE [LARGE SCALE GENOMIC DNA]</scope>
</reference>
<evidence type="ECO:0000256" key="1">
    <source>
        <dbReference type="RuleBase" id="RU361155"/>
    </source>
</evidence>
<evidence type="ECO:0000313" key="4">
    <source>
        <dbReference type="EMBL" id="CAK8680160.1"/>
    </source>
</evidence>
<evidence type="ECO:0000256" key="2">
    <source>
        <dbReference type="SAM" id="MobiDB-lite"/>
    </source>
</evidence>
<dbReference type="Pfam" id="PF00685">
    <property type="entry name" value="Sulfotransfer_1"/>
    <property type="match status" value="1"/>
</dbReference>
<feature type="compositionally biased region" description="Polar residues" evidence="2">
    <location>
        <begin position="36"/>
        <end position="52"/>
    </location>
</feature>
<name>A0ABP0FNW0_CLALP</name>
<comment type="similarity">
    <text evidence="1">Belongs to the sulfotransferase 1 family.</text>
</comment>
<accession>A0ABP0FNW0</accession>